<feature type="region of interest" description="Disordered" evidence="1">
    <location>
        <begin position="647"/>
        <end position="685"/>
    </location>
</feature>
<feature type="compositionally biased region" description="Low complexity" evidence="1">
    <location>
        <begin position="326"/>
        <end position="339"/>
    </location>
</feature>
<evidence type="ECO:0000256" key="1">
    <source>
        <dbReference type="SAM" id="MobiDB-lite"/>
    </source>
</evidence>
<feature type="region of interest" description="Disordered" evidence="1">
    <location>
        <begin position="209"/>
        <end position="229"/>
    </location>
</feature>
<gene>
    <name evidence="3" type="ORF">SAMN05445756_0707</name>
</gene>
<dbReference type="Proteomes" id="UP000198122">
    <property type="component" value="Unassembled WGS sequence"/>
</dbReference>
<feature type="region of interest" description="Disordered" evidence="1">
    <location>
        <begin position="326"/>
        <end position="351"/>
    </location>
</feature>
<protein>
    <submittedName>
        <fullName evidence="3">Relaxase/Mobilisation nuclease domain-containing protein</fullName>
    </submittedName>
</protein>
<dbReference type="Pfam" id="PF03432">
    <property type="entry name" value="Relaxase"/>
    <property type="match status" value="1"/>
</dbReference>
<evidence type="ECO:0000259" key="2">
    <source>
        <dbReference type="Pfam" id="PF03432"/>
    </source>
</evidence>
<sequence length="685" mass="74509">MVKPIAAVVMSSPTRNSARLIAYALTEKDGQAKGDRFVAASGINGCIPEFAEGQFRDNRKRWRKDGTRTVKVQWGTDKVTGQPTYRDVTEGAYVQAYHVIQSFARDGAGALDPDDPDDWEEGHRLGQELARSLAGDHRRALVVTQVDGKTGCVHNHIVIDSIDKATGKSFASSNVKHSVLSKTHDAVLAAQGYEQRNELTSTGWELKEKSEQRGLDKHQKWSAGASPSEPEPFSFAVLKERIRTALEATGYTDFDGYAQVLAEVGVVVEQRGEKGRGLTYQMKRRGADGEYIEPSPSDRRRASRLGRFAMLDHVEETIQRNAELAAQAAPKPAMSAAQMRPAMASSLDDALAERRSESAAALAAQWEQERRAEEMMAEARRAGFEAVMAPAGPSPESAGDGVAVADGSDADGPDADGPDAELADKVVLDAWDLQKWRLRTPDRGAMRSAGMGYAEVDAAIAAWRALDEPKTAWEREREAEQQRAIETVEDVAEVSAPAAADTTPAPAPATAGSRAEASSTSEVRAAAPYESPLRERRPTREREVAAWGQMVQIDERWRVQLAAGEPLDGALAKGLRSATLERYEDALDASVAFELWRRAAKLAVARRAVEVRQDKALADAMRAEVAAGDHAWDGEPSTLAELRHEATRRELTSREKALKSVHEADLEVNHEDGLERPPNAGGVEG</sequence>
<dbReference type="OrthoDB" id="4900148at2"/>
<proteinExistence type="predicted"/>
<feature type="compositionally biased region" description="Low complexity" evidence="1">
    <location>
        <begin position="397"/>
        <end position="407"/>
    </location>
</feature>
<feature type="compositionally biased region" description="Acidic residues" evidence="1">
    <location>
        <begin position="408"/>
        <end position="420"/>
    </location>
</feature>
<organism evidence="3 4">
    <name type="scientific">Kytococcus aerolatus</name>
    <dbReference type="NCBI Taxonomy" id="592308"/>
    <lineage>
        <taxon>Bacteria</taxon>
        <taxon>Bacillati</taxon>
        <taxon>Actinomycetota</taxon>
        <taxon>Actinomycetes</taxon>
        <taxon>Micrococcales</taxon>
        <taxon>Kytococcaceae</taxon>
        <taxon>Kytococcus</taxon>
    </lineage>
</organism>
<keyword evidence="4" id="KW-1185">Reference proteome</keyword>
<dbReference type="AlphaFoldDB" id="A0A212T8Z2"/>
<feature type="domain" description="MobA/VirD2-like nuclease" evidence="2">
    <location>
        <begin position="27"/>
        <end position="191"/>
    </location>
</feature>
<feature type="compositionally biased region" description="Low complexity" evidence="1">
    <location>
        <begin position="496"/>
        <end position="511"/>
    </location>
</feature>
<feature type="region of interest" description="Disordered" evidence="1">
    <location>
        <begin position="493"/>
        <end position="540"/>
    </location>
</feature>
<evidence type="ECO:0000313" key="3">
    <source>
        <dbReference type="EMBL" id="SNC62492.1"/>
    </source>
</evidence>
<dbReference type="RefSeq" id="WP_088817667.1">
    <property type="nucleotide sequence ID" value="NZ_FYEZ01000001.1"/>
</dbReference>
<dbReference type="InterPro" id="IPR005094">
    <property type="entry name" value="Endonuclease_MobA/VirD2"/>
</dbReference>
<feature type="compositionally biased region" description="Basic and acidic residues" evidence="1">
    <location>
        <begin position="647"/>
        <end position="675"/>
    </location>
</feature>
<feature type="region of interest" description="Disordered" evidence="1">
    <location>
        <begin position="389"/>
        <end position="420"/>
    </location>
</feature>
<feature type="compositionally biased region" description="Basic and acidic residues" evidence="1">
    <location>
        <begin position="209"/>
        <end position="219"/>
    </location>
</feature>
<name>A0A212T8Z2_9MICO</name>
<evidence type="ECO:0000313" key="4">
    <source>
        <dbReference type="Proteomes" id="UP000198122"/>
    </source>
</evidence>
<dbReference type="EMBL" id="FYEZ01000001">
    <property type="protein sequence ID" value="SNC62492.1"/>
    <property type="molecule type" value="Genomic_DNA"/>
</dbReference>
<accession>A0A212T8Z2</accession>
<reference evidence="3 4" key="1">
    <citation type="submission" date="2017-06" db="EMBL/GenBank/DDBJ databases">
        <authorList>
            <person name="Kim H.J."/>
            <person name="Triplett B.A."/>
        </authorList>
    </citation>
    <scope>NUCLEOTIDE SEQUENCE [LARGE SCALE GENOMIC DNA]</scope>
    <source>
        <strain evidence="3 4">DSM 22179</strain>
    </source>
</reference>